<dbReference type="KEGG" id="ccin:107273310"/>
<feature type="region of interest" description="Disordered" evidence="3">
    <location>
        <begin position="415"/>
        <end position="462"/>
    </location>
</feature>
<keyword evidence="5" id="KW-1185">Reference proteome</keyword>
<feature type="domain" description="Phosphatase 2A Regulatory Subunit A helical" evidence="4">
    <location>
        <begin position="231"/>
        <end position="339"/>
    </location>
</feature>
<evidence type="ECO:0000313" key="5">
    <source>
        <dbReference type="Proteomes" id="UP000694920"/>
    </source>
</evidence>
<feature type="compositionally biased region" description="Basic and acidic residues" evidence="3">
    <location>
        <begin position="501"/>
        <end position="517"/>
    </location>
</feature>
<feature type="compositionally biased region" description="Basic and acidic residues" evidence="3">
    <location>
        <begin position="444"/>
        <end position="458"/>
    </location>
</feature>
<dbReference type="Proteomes" id="UP000694920">
    <property type="component" value="Unplaced"/>
</dbReference>
<dbReference type="InterPro" id="IPR021133">
    <property type="entry name" value="HEAT_type_2"/>
</dbReference>
<reference evidence="6" key="1">
    <citation type="submission" date="2025-08" db="UniProtKB">
        <authorList>
            <consortium name="RefSeq"/>
        </authorList>
    </citation>
    <scope>IDENTIFICATION</scope>
</reference>
<evidence type="ECO:0000259" key="4">
    <source>
        <dbReference type="Pfam" id="PF22956"/>
    </source>
</evidence>
<accession>A0AAJ7FT16</accession>
<evidence type="ECO:0000256" key="1">
    <source>
        <dbReference type="ARBA" id="ARBA00022737"/>
    </source>
</evidence>
<gene>
    <name evidence="6" type="primary">LOC107273310</name>
</gene>
<dbReference type="GO" id="GO:0019888">
    <property type="term" value="F:protein phosphatase regulator activity"/>
    <property type="evidence" value="ECO:0007669"/>
    <property type="project" value="TreeGrafter"/>
</dbReference>
<keyword evidence="1" id="KW-0677">Repeat</keyword>
<evidence type="ECO:0000256" key="2">
    <source>
        <dbReference type="PROSITE-ProRule" id="PRU00103"/>
    </source>
</evidence>
<feature type="compositionally biased region" description="Low complexity" evidence="3">
    <location>
        <begin position="523"/>
        <end position="536"/>
    </location>
</feature>
<feature type="compositionally biased region" description="Basic and acidic residues" evidence="3">
    <location>
        <begin position="537"/>
        <end position="549"/>
    </location>
</feature>
<dbReference type="GeneID" id="107273310"/>
<feature type="compositionally biased region" description="Polar residues" evidence="3">
    <location>
        <begin position="491"/>
        <end position="500"/>
    </location>
</feature>
<evidence type="ECO:0000313" key="6">
    <source>
        <dbReference type="RefSeq" id="XP_015606871.1"/>
    </source>
</evidence>
<dbReference type="PROSITE" id="PS50077">
    <property type="entry name" value="HEAT_REPEAT"/>
    <property type="match status" value="2"/>
</dbReference>
<sequence length="925" mass="103030">MADISYLQNDDLDDSDEAMEDEDDEEINRGLGDGGGSEDCRDDGAEGGGGGGGGGGEEGGGGGEQLSPLAKLQQHATSDTSYNRQMVGRILVEIFRAAVDCGIELVVDEIMKPVRLIIDDREAPIRSDLVEQLPHVAMICQEAPNLFGDVLTRHLLGIVVKYLSDPDNQVRQTAQASLLVLMERGLLDKDYIEYVVCPVVLNLTLTPEDFLTSNIALMSKMVPLVGREITEKLFLDRFVTLCSDNAFFVRKVCASNIGEFCAVVSEEVVENVLLPRFVALCRDDVWGVRKACADVIMSVSFYVSLHHRQFTLAPIFATLLNDESRWVRTSAFQILGPFISTFAQQFTGLTYNQYGELIFTNQQGTELRYNVISYSGSSEVSFNKSVIYTEMLNQPYNEDEDESQDNVRQTVIIQSKSNPANESTASNVNKENEPVQDTGSSVNEEARANEIKQEKSNEAETLEDVDKFNPFLYYYISPDLPLDQKLVGSEGSASKSQDNFEATREKVASSADNEFHRSASISEGTNENTETLLNYENKNENQCEDKQENEKEDESENDTGNSSVSIQNTSELLNDTVSVSNASADKNAAWLNEKGERIASGNFTYQSIVPQVLIDYFVSMSEPNQMIEVGAEIPHHCAFSFPAVALTLGKKNWPLLKNAYQGLASAMQWKVRRTLASSIHEIAMILGEDLASRDLVPIYDGFIKDLDEVRIGALKHLATFLKVLGPIERYEYLPRLNDFLVTDNEWNWRFREELATQLLEAVTLYSPLHVSRHIAPLSVHLLVDKIAAVRHVALALVTQIISHLAAEEALVTALIRELGDMLAAHSDKWTRRQTYALLCSHLISSGAITGERFAREMLPFLLNLSWDRVPNVRLAVARTLARNVATMSPEWLGAEQAEEVEKKLKEMQKDLDRDVRELASLARGQ</sequence>
<dbReference type="InterPro" id="IPR051023">
    <property type="entry name" value="PP2A_Regulatory_Subunit_A"/>
</dbReference>
<dbReference type="SUPFAM" id="SSF48371">
    <property type="entry name" value="ARM repeat"/>
    <property type="match status" value="1"/>
</dbReference>
<feature type="repeat" description="HEAT" evidence="2">
    <location>
        <begin position="857"/>
        <end position="895"/>
    </location>
</feature>
<proteinExistence type="predicted"/>
<feature type="compositionally biased region" description="Gly residues" evidence="3">
    <location>
        <begin position="46"/>
        <end position="64"/>
    </location>
</feature>
<dbReference type="PANTHER" id="PTHR10648">
    <property type="entry name" value="SERINE/THREONINE-PROTEIN PHOSPHATASE PP2A 65 KDA REGULATORY SUBUNIT"/>
    <property type="match status" value="1"/>
</dbReference>
<dbReference type="PANTHER" id="PTHR10648:SF1">
    <property type="entry name" value="SERINE_THREONINE-PROTEIN PHOSPHATASE 4 REGULATORY SUBUNIT 1"/>
    <property type="match status" value="1"/>
</dbReference>
<evidence type="ECO:0000256" key="3">
    <source>
        <dbReference type="SAM" id="MobiDB-lite"/>
    </source>
</evidence>
<dbReference type="Gene3D" id="1.25.10.10">
    <property type="entry name" value="Leucine-rich Repeat Variant"/>
    <property type="match status" value="2"/>
</dbReference>
<dbReference type="AlphaFoldDB" id="A0AAJ7FT16"/>
<feature type="region of interest" description="Disordered" evidence="3">
    <location>
        <begin position="1"/>
        <end position="66"/>
    </location>
</feature>
<organism evidence="5 6">
    <name type="scientific">Cephus cinctus</name>
    <name type="common">Wheat stem sawfly</name>
    <dbReference type="NCBI Taxonomy" id="211228"/>
    <lineage>
        <taxon>Eukaryota</taxon>
        <taxon>Metazoa</taxon>
        <taxon>Ecdysozoa</taxon>
        <taxon>Arthropoda</taxon>
        <taxon>Hexapoda</taxon>
        <taxon>Insecta</taxon>
        <taxon>Pterygota</taxon>
        <taxon>Neoptera</taxon>
        <taxon>Endopterygota</taxon>
        <taxon>Hymenoptera</taxon>
        <taxon>Cephoidea</taxon>
        <taxon>Cephidae</taxon>
        <taxon>Cephus</taxon>
    </lineage>
</organism>
<dbReference type="RefSeq" id="XP_015606871.1">
    <property type="nucleotide sequence ID" value="XM_015751385.2"/>
</dbReference>
<feature type="compositionally biased region" description="Acidic residues" evidence="3">
    <location>
        <begin position="10"/>
        <end position="26"/>
    </location>
</feature>
<dbReference type="InterPro" id="IPR016024">
    <property type="entry name" value="ARM-type_fold"/>
</dbReference>
<feature type="compositionally biased region" description="Polar residues" evidence="3">
    <location>
        <begin position="415"/>
        <end position="443"/>
    </location>
</feature>
<dbReference type="InterPro" id="IPR011989">
    <property type="entry name" value="ARM-like"/>
</dbReference>
<feature type="region of interest" description="Disordered" evidence="3">
    <location>
        <begin position="487"/>
        <end position="565"/>
    </location>
</feature>
<dbReference type="GO" id="GO:0005737">
    <property type="term" value="C:cytoplasm"/>
    <property type="evidence" value="ECO:0007669"/>
    <property type="project" value="TreeGrafter"/>
</dbReference>
<protein>
    <submittedName>
        <fullName evidence="6">Serine/threonine-protein phosphatase 4 regulatory subunit 1 isoform X1</fullName>
    </submittedName>
</protein>
<feature type="repeat" description="HEAT" evidence="2">
    <location>
        <begin position="312"/>
        <end position="347"/>
    </location>
</feature>
<dbReference type="Pfam" id="PF22956">
    <property type="entry name" value="VPS15-like_hel"/>
    <property type="match status" value="1"/>
</dbReference>
<name>A0AAJ7FT16_CEPCN</name>
<dbReference type="InterPro" id="IPR055231">
    <property type="entry name" value="2AA_helical"/>
</dbReference>